<evidence type="ECO:0000256" key="3">
    <source>
        <dbReference type="ARBA" id="ARBA00022723"/>
    </source>
</evidence>
<comment type="caution">
    <text evidence="7">The sequence shown here is derived from an EMBL/GenBank/DDBJ whole genome shotgun (WGS) entry which is preliminary data.</text>
</comment>
<proteinExistence type="predicted"/>
<evidence type="ECO:0000259" key="6">
    <source>
        <dbReference type="PROSITE" id="PS51384"/>
    </source>
</evidence>
<keyword evidence="3" id="KW-0479">Metal-binding</keyword>
<keyword evidence="1" id="KW-0285">Flavoprotein</keyword>
<dbReference type="PRINTS" id="PR00409">
    <property type="entry name" value="PHDIOXRDTASE"/>
</dbReference>
<organism evidence="7 8">
    <name type="scientific">Ochrobactrum vermis</name>
    <dbReference type="NCBI Taxonomy" id="1827297"/>
    <lineage>
        <taxon>Bacteria</taxon>
        <taxon>Pseudomonadati</taxon>
        <taxon>Pseudomonadota</taxon>
        <taxon>Alphaproteobacteria</taxon>
        <taxon>Hyphomicrobiales</taxon>
        <taxon>Brucellaceae</taxon>
        <taxon>Brucella/Ochrobactrum group</taxon>
        <taxon>Ochrobactrum</taxon>
    </lineage>
</organism>
<keyword evidence="5" id="KW-0411">Iron-sulfur</keyword>
<dbReference type="CDD" id="cd06185">
    <property type="entry name" value="PDR_like"/>
    <property type="match status" value="1"/>
</dbReference>
<evidence type="ECO:0000256" key="4">
    <source>
        <dbReference type="ARBA" id="ARBA00023004"/>
    </source>
</evidence>
<dbReference type="Gene3D" id="3.40.50.80">
    <property type="entry name" value="Nucleotide-binding domain of ferredoxin-NADP reductase (FNR) module"/>
    <property type="match status" value="1"/>
</dbReference>
<dbReference type="InterPro" id="IPR017938">
    <property type="entry name" value="Riboflavin_synthase-like_b-brl"/>
</dbReference>
<dbReference type="EMBL" id="JBBGZH010000003">
    <property type="protein sequence ID" value="MEJ5022913.1"/>
    <property type="molecule type" value="Genomic_DNA"/>
</dbReference>
<dbReference type="InterPro" id="IPR050415">
    <property type="entry name" value="MRET"/>
</dbReference>
<dbReference type="SUPFAM" id="SSF52343">
    <property type="entry name" value="Ferredoxin reductase-like, C-terminal NADP-linked domain"/>
    <property type="match status" value="1"/>
</dbReference>
<keyword evidence="8" id="KW-1185">Reference proteome</keyword>
<evidence type="ECO:0000256" key="2">
    <source>
        <dbReference type="ARBA" id="ARBA00022714"/>
    </source>
</evidence>
<accession>A0ABU8PKY6</accession>
<feature type="domain" description="FAD-binding FR-type" evidence="6">
    <location>
        <begin position="1"/>
        <end position="100"/>
    </location>
</feature>
<evidence type="ECO:0000256" key="1">
    <source>
        <dbReference type="ARBA" id="ARBA00022630"/>
    </source>
</evidence>
<dbReference type="SUPFAM" id="SSF63380">
    <property type="entry name" value="Riboflavin synthase domain-like"/>
    <property type="match status" value="1"/>
</dbReference>
<sequence length="168" mass="18718">MKMRVAEVRNEPGDVRVLALRHPRRSLLPSFAPGAHVDVHLPDRRVRQYSLFGDPQDRSRYLIAVKRESGGRGGSNWLHDNVVIGQELPVSAPRQHFGLSSEADSHILMAGGIGITPLLAMARSLHSAGHKFELHYFTRSRSLAPLRDDCLPTLCICISTTNRRRAPT</sequence>
<dbReference type="Pfam" id="PF00970">
    <property type="entry name" value="FAD_binding_6"/>
    <property type="match status" value="1"/>
</dbReference>
<dbReference type="InterPro" id="IPR008333">
    <property type="entry name" value="Cbr1-like_FAD-bd_dom"/>
</dbReference>
<dbReference type="PROSITE" id="PS51384">
    <property type="entry name" value="FAD_FR"/>
    <property type="match status" value="1"/>
</dbReference>
<evidence type="ECO:0000313" key="7">
    <source>
        <dbReference type="EMBL" id="MEJ5022913.1"/>
    </source>
</evidence>
<dbReference type="InterPro" id="IPR039261">
    <property type="entry name" value="FNR_nucleotide-bd"/>
</dbReference>
<keyword evidence="2" id="KW-0001">2Fe-2S</keyword>
<dbReference type="InterPro" id="IPR017927">
    <property type="entry name" value="FAD-bd_FR_type"/>
</dbReference>
<dbReference type="PANTHER" id="PTHR47354">
    <property type="entry name" value="NADH OXIDOREDUCTASE HCR"/>
    <property type="match status" value="1"/>
</dbReference>
<dbReference type="RefSeq" id="WP_286154306.1">
    <property type="nucleotide sequence ID" value="NZ_JBBGZH010000003.1"/>
</dbReference>
<evidence type="ECO:0000313" key="8">
    <source>
        <dbReference type="Proteomes" id="UP001375812"/>
    </source>
</evidence>
<dbReference type="Gene3D" id="2.40.30.10">
    <property type="entry name" value="Translation factors"/>
    <property type="match status" value="1"/>
</dbReference>
<gene>
    <name evidence="7" type="ORF">WH297_24730</name>
</gene>
<reference evidence="7 8" key="1">
    <citation type="submission" date="2023-12" db="EMBL/GenBank/DDBJ databases">
        <title>Gut-associated functions are favored during microbiome assembly across C. elegans life.</title>
        <authorList>
            <person name="Zimmermann J."/>
        </authorList>
    </citation>
    <scope>NUCLEOTIDE SEQUENCE [LARGE SCALE GENOMIC DNA]</scope>
    <source>
        <strain evidence="7 8">MYb71</strain>
    </source>
</reference>
<protein>
    <submittedName>
        <fullName evidence="7">Ferredoxin reductase</fullName>
    </submittedName>
</protein>
<name>A0ABU8PKY6_9HYPH</name>
<dbReference type="Proteomes" id="UP001375812">
    <property type="component" value="Unassembled WGS sequence"/>
</dbReference>
<keyword evidence="4" id="KW-0408">Iron</keyword>
<evidence type="ECO:0000256" key="5">
    <source>
        <dbReference type="ARBA" id="ARBA00023014"/>
    </source>
</evidence>
<dbReference type="PANTHER" id="PTHR47354:SF1">
    <property type="entry name" value="CARNITINE MONOOXYGENASE REDUCTASE SUBUNIT"/>
    <property type="match status" value="1"/>
</dbReference>